<dbReference type="Proteomes" id="UP001332243">
    <property type="component" value="Unassembled WGS sequence"/>
</dbReference>
<feature type="compositionally biased region" description="Pro residues" evidence="1">
    <location>
        <begin position="110"/>
        <end position="128"/>
    </location>
</feature>
<proteinExistence type="predicted"/>
<dbReference type="RefSeq" id="WP_331214019.1">
    <property type="nucleotide sequence ID" value="NZ_JAZGQK010000007.1"/>
</dbReference>
<organism evidence="3 4">
    <name type="scientific">Plantactinospora sonchi</name>
    <dbReference type="NCBI Taxonomy" id="1544735"/>
    <lineage>
        <taxon>Bacteria</taxon>
        <taxon>Bacillati</taxon>
        <taxon>Actinomycetota</taxon>
        <taxon>Actinomycetes</taxon>
        <taxon>Micromonosporales</taxon>
        <taxon>Micromonosporaceae</taxon>
        <taxon>Plantactinospora</taxon>
    </lineage>
</organism>
<keyword evidence="2" id="KW-0472">Membrane</keyword>
<accession>A0ABU7RQY3</accession>
<name>A0ABU7RQY3_9ACTN</name>
<evidence type="ECO:0000256" key="1">
    <source>
        <dbReference type="SAM" id="MobiDB-lite"/>
    </source>
</evidence>
<feature type="transmembrane region" description="Helical" evidence="2">
    <location>
        <begin position="56"/>
        <end position="81"/>
    </location>
</feature>
<comment type="caution">
    <text evidence="3">The sequence shown here is derived from an EMBL/GenBank/DDBJ whole genome shotgun (WGS) entry which is preliminary data.</text>
</comment>
<protein>
    <submittedName>
        <fullName evidence="3">Uncharacterized protein</fullName>
    </submittedName>
</protein>
<evidence type="ECO:0000313" key="4">
    <source>
        <dbReference type="Proteomes" id="UP001332243"/>
    </source>
</evidence>
<evidence type="ECO:0000313" key="3">
    <source>
        <dbReference type="EMBL" id="MEE6258897.1"/>
    </source>
</evidence>
<feature type="region of interest" description="Disordered" evidence="1">
    <location>
        <begin position="89"/>
        <end position="139"/>
    </location>
</feature>
<keyword evidence="4" id="KW-1185">Reference proteome</keyword>
<gene>
    <name evidence="3" type="ORF">V1633_10385</name>
</gene>
<reference evidence="3 4" key="1">
    <citation type="submission" date="2024-01" db="EMBL/GenBank/DDBJ databases">
        <title>Genome insights into Plantactinospora sonchi sp. nov.</title>
        <authorList>
            <person name="Wang L."/>
        </authorList>
    </citation>
    <scope>NUCLEOTIDE SEQUENCE [LARGE SCALE GENOMIC DNA]</scope>
    <source>
        <strain evidence="3 4">NEAU-QY2</strain>
    </source>
</reference>
<keyword evidence="2" id="KW-0812">Transmembrane</keyword>
<sequence>MQPARVHPGFIVLMLLAFLGPPIGFVMTMAAADGCDILGPESNAVAMVECEREGHALETGGLVLALGGLTTMVAAVGFQVVRAGVRIDGRPPWPPAGPGAGVPGPGVPAQLPPPGPGGYAPGYPPPAHPTSGAGQPPYA</sequence>
<evidence type="ECO:0000256" key="2">
    <source>
        <dbReference type="SAM" id="Phobius"/>
    </source>
</evidence>
<keyword evidence="2" id="KW-1133">Transmembrane helix</keyword>
<dbReference type="EMBL" id="JAZGQK010000007">
    <property type="protein sequence ID" value="MEE6258897.1"/>
    <property type="molecule type" value="Genomic_DNA"/>
</dbReference>